<comment type="caution">
    <text evidence="2">The sequence shown here is derived from an EMBL/GenBank/DDBJ whole genome shotgun (WGS) entry which is preliminary data.</text>
</comment>
<evidence type="ECO:0000313" key="3">
    <source>
        <dbReference type="Proteomes" id="UP001165121"/>
    </source>
</evidence>
<feature type="coiled-coil region" evidence="1">
    <location>
        <begin position="111"/>
        <end position="145"/>
    </location>
</feature>
<protein>
    <submittedName>
        <fullName evidence="2">Unnamed protein product</fullName>
    </submittedName>
</protein>
<dbReference type="EMBL" id="BSXT01000800">
    <property type="protein sequence ID" value="GMF34252.1"/>
    <property type="molecule type" value="Genomic_DNA"/>
</dbReference>
<evidence type="ECO:0000256" key="1">
    <source>
        <dbReference type="SAM" id="Coils"/>
    </source>
</evidence>
<proteinExistence type="predicted"/>
<gene>
    <name evidence="2" type="ORF">Pfra01_000875600</name>
</gene>
<keyword evidence="1" id="KW-0175">Coiled coil</keyword>
<name>A0A9W6X9S2_9STRA</name>
<sequence length="440" mass="48991">MVESLYLDEVAGFLHQLDDPALSGAELLQALDKNETLLSSGSEFALQLLDVTPIDSLLEAAGDASGPSRELLHTDSDCTSAESESVASVSSQPLEVENIRSRDAMRRSTYRQKQKALKEALRRQVEELSGQLKVLQSKKEGAKAEQCVGFDQSALWKGLANRHLQGRLIAEEQQRRLREAIEKRSKLIRDLGVLVRKRISEEQPEETAGKRQRTESPDMALYEAYISELDEIYARTDSIFEETAAQREANDCDESLEFYNAPRKFVQGSRYHELVGKSVTPFAYERVQIYVGRVCCMGARPGREKIQGAWVPENTIIVKSRVNVPGVAGSLVQHIITKKYNESNRVVVIWRKFTEGEGVFAGMHADETGWNIVRPSPSCKEGGTVLKSVTRFVPINFSSAASSSVIVKQFADTIIKVGQEECQSCMQTLEEMLLDDALGV</sequence>
<dbReference type="Proteomes" id="UP001165121">
    <property type="component" value="Unassembled WGS sequence"/>
</dbReference>
<keyword evidence="3" id="KW-1185">Reference proteome</keyword>
<reference evidence="2" key="1">
    <citation type="submission" date="2023-04" db="EMBL/GenBank/DDBJ databases">
        <title>Phytophthora fragariaefolia NBRC 109709.</title>
        <authorList>
            <person name="Ichikawa N."/>
            <person name="Sato H."/>
            <person name="Tonouchi N."/>
        </authorList>
    </citation>
    <scope>NUCLEOTIDE SEQUENCE</scope>
    <source>
        <strain evidence="2">NBRC 109709</strain>
    </source>
</reference>
<dbReference type="OrthoDB" id="114061at2759"/>
<dbReference type="AlphaFoldDB" id="A0A9W6X9S2"/>
<accession>A0A9W6X9S2</accession>
<evidence type="ECO:0000313" key="2">
    <source>
        <dbReference type="EMBL" id="GMF34252.1"/>
    </source>
</evidence>
<organism evidence="2 3">
    <name type="scientific">Phytophthora fragariaefolia</name>
    <dbReference type="NCBI Taxonomy" id="1490495"/>
    <lineage>
        <taxon>Eukaryota</taxon>
        <taxon>Sar</taxon>
        <taxon>Stramenopiles</taxon>
        <taxon>Oomycota</taxon>
        <taxon>Peronosporomycetes</taxon>
        <taxon>Peronosporales</taxon>
        <taxon>Peronosporaceae</taxon>
        <taxon>Phytophthora</taxon>
    </lineage>
</organism>
<dbReference type="CDD" id="cd14686">
    <property type="entry name" value="bZIP"/>
    <property type="match status" value="1"/>
</dbReference>